<keyword evidence="6 9" id="KW-0067">ATP-binding</keyword>
<dbReference type="KEGG" id="pfp:PFL1_04932"/>
<comment type="catalytic activity">
    <reaction evidence="8">
        <text>L-seryl-[protein] + ATP = O-phospho-L-seryl-[protein] + ADP + H(+)</text>
        <dbReference type="Rhea" id="RHEA:17989"/>
        <dbReference type="Rhea" id="RHEA-COMP:9863"/>
        <dbReference type="Rhea" id="RHEA-COMP:11604"/>
        <dbReference type="ChEBI" id="CHEBI:15378"/>
        <dbReference type="ChEBI" id="CHEBI:29999"/>
        <dbReference type="ChEBI" id="CHEBI:30616"/>
        <dbReference type="ChEBI" id="CHEBI:83421"/>
        <dbReference type="ChEBI" id="CHEBI:456216"/>
        <dbReference type="EC" id="2.7.11.1"/>
    </reaction>
</comment>
<dbReference type="InterPro" id="IPR052239">
    <property type="entry name" value="Ser/Thr-specific_kinases"/>
</dbReference>
<dbReference type="InterPro" id="IPR000719">
    <property type="entry name" value="Prot_kinase_dom"/>
</dbReference>
<dbReference type="EC" id="2.7.11.1" evidence="1"/>
<dbReference type="GeneID" id="19319032"/>
<dbReference type="SUPFAM" id="SSF56112">
    <property type="entry name" value="Protein kinase-like (PK-like)"/>
    <property type="match status" value="2"/>
</dbReference>
<protein>
    <recommendedName>
        <fullName evidence="1">non-specific serine/threonine protein kinase</fullName>
        <ecNumber evidence="1">2.7.11.1</ecNumber>
    </recommendedName>
</protein>
<feature type="region of interest" description="Disordered" evidence="11">
    <location>
        <begin position="183"/>
        <end position="292"/>
    </location>
</feature>
<evidence type="ECO:0000256" key="6">
    <source>
        <dbReference type="ARBA" id="ARBA00022840"/>
    </source>
</evidence>
<dbReference type="Pfam" id="PF00069">
    <property type="entry name" value="Pkinase"/>
    <property type="match status" value="2"/>
</dbReference>
<dbReference type="PANTHER" id="PTHR45998:SF2">
    <property type="entry name" value="SERINE_THREONINE-PROTEIN KINASE 16"/>
    <property type="match status" value="1"/>
</dbReference>
<dbReference type="PANTHER" id="PTHR45998">
    <property type="entry name" value="SERINE/THREONINE-PROTEIN KINASE 16"/>
    <property type="match status" value="1"/>
</dbReference>
<accession>A0A061H4M0</accession>
<dbReference type="GO" id="GO:0005794">
    <property type="term" value="C:Golgi apparatus"/>
    <property type="evidence" value="ECO:0007669"/>
    <property type="project" value="TreeGrafter"/>
</dbReference>
<feature type="binding site" evidence="9">
    <location>
        <position position="66"/>
    </location>
    <ligand>
        <name>ATP</name>
        <dbReference type="ChEBI" id="CHEBI:30616"/>
    </ligand>
</feature>
<evidence type="ECO:0000256" key="4">
    <source>
        <dbReference type="ARBA" id="ARBA00022741"/>
    </source>
</evidence>
<dbReference type="GO" id="GO:0004674">
    <property type="term" value="F:protein serine/threonine kinase activity"/>
    <property type="evidence" value="ECO:0007669"/>
    <property type="project" value="UniProtKB-KW"/>
</dbReference>
<dbReference type="InterPro" id="IPR011009">
    <property type="entry name" value="Kinase-like_dom_sf"/>
</dbReference>
<sequence>MSLSALLDRAQDAIFALSSCLPCGPTTSNLKLNGRTFSIVKLLGEGGFSFVYLVKDVDSGRIFALKKIRCSYGSSSFREAIKEVEATKRFRCQNVIQVLDSCVVQDHAAERSGLGNIPAAEGGEEGGKVIYIFLPFYERGNLQDAIAAHVVRGTRFGEREMLLLFQGTCQGVRAMHKYRLPDVGAKRNRSAGSTAAPSMEPPRDVEGQQDPFSDDNHAERPLIDGQEVEEEGAGSYPPRPSAGGGGGSGGNGKGKARETALDGQGGDADDEGQGGEPIPYAHRDIKPGNVMISDDGRTPVLMDFGSTIKARVRITSRREAVAHQDYAAERSSMPYRAPELFDVPTDCTLTEAVDIWSLGCMLFALAYLHSPFETTQTIEQGGSIALAVLNGSYKFPPAAEDPYSDATREIIRRCIKVKPDERPDIDEVLALTATALRGLE</sequence>
<evidence type="ECO:0000259" key="12">
    <source>
        <dbReference type="PROSITE" id="PS50011"/>
    </source>
</evidence>
<name>A0A061H4M0_9BASI</name>
<keyword evidence="4 9" id="KW-0547">Nucleotide-binding</keyword>
<dbReference type="RefSeq" id="XP_007880653.1">
    <property type="nucleotide sequence ID" value="XM_007882462.1"/>
</dbReference>
<comment type="catalytic activity">
    <reaction evidence="7">
        <text>L-threonyl-[protein] + ATP = O-phospho-L-threonyl-[protein] + ADP + H(+)</text>
        <dbReference type="Rhea" id="RHEA:46608"/>
        <dbReference type="Rhea" id="RHEA-COMP:11060"/>
        <dbReference type="Rhea" id="RHEA-COMP:11605"/>
        <dbReference type="ChEBI" id="CHEBI:15378"/>
        <dbReference type="ChEBI" id="CHEBI:30013"/>
        <dbReference type="ChEBI" id="CHEBI:30616"/>
        <dbReference type="ChEBI" id="CHEBI:61977"/>
        <dbReference type="ChEBI" id="CHEBI:456216"/>
        <dbReference type="EC" id="2.7.11.1"/>
    </reaction>
</comment>
<dbReference type="Gene3D" id="1.10.510.10">
    <property type="entry name" value="Transferase(Phosphotransferase) domain 1"/>
    <property type="match status" value="2"/>
</dbReference>
<evidence type="ECO:0000256" key="9">
    <source>
        <dbReference type="PROSITE-ProRule" id="PRU10141"/>
    </source>
</evidence>
<dbReference type="InterPro" id="IPR008271">
    <property type="entry name" value="Ser/Thr_kinase_AS"/>
</dbReference>
<keyword evidence="2 10" id="KW-0723">Serine/threonine-protein kinase</keyword>
<evidence type="ECO:0000256" key="7">
    <source>
        <dbReference type="ARBA" id="ARBA00047899"/>
    </source>
</evidence>
<dbReference type="OrthoDB" id="248923at2759"/>
<evidence type="ECO:0000256" key="3">
    <source>
        <dbReference type="ARBA" id="ARBA00022679"/>
    </source>
</evidence>
<evidence type="ECO:0000256" key="2">
    <source>
        <dbReference type="ARBA" id="ARBA00022527"/>
    </source>
</evidence>
<dbReference type="FunFam" id="1.10.510.10:FF:000973">
    <property type="entry name" value="Serine/threonine kinase 16"/>
    <property type="match status" value="1"/>
</dbReference>
<dbReference type="GO" id="GO:0006624">
    <property type="term" value="P:vacuolar protein processing"/>
    <property type="evidence" value="ECO:0007669"/>
    <property type="project" value="TreeGrafter"/>
</dbReference>
<feature type="domain" description="Protein kinase" evidence="12">
    <location>
        <begin position="37"/>
        <end position="436"/>
    </location>
</feature>
<feature type="compositionally biased region" description="Gly residues" evidence="11">
    <location>
        <begin position="242"/>
        <end position="253"/>
    </location>
</feature>
<dbReference type="GO" id="GO:0005773">
    <property type="term" value="C:vacuole"/>
    <property type="evidence" value="ECO:0007669"/>
    <property type="project" value="GOC"/>
</dbReference>
<proteinExistence type="inferred from homology"/>
<dbReference type="GO" id="GO:0005524">
    <property type="term" value="F:ATP binding"/>
    <property type="evidence" value="ECO:0007669"/>
    <property type="project" value="UniProtKB-UniRule"/>
</dbReference>
<comment type="similarity">
    <text evidence="10">Belongs to the protein kinase superfamily.</text>
</comment>
<dbReference type="EMBL" id="KE361639">
    <property type="protein sequence ID" value="EPQ27394.1"/>
    <property type="molecule type" value="Genomic_DNA"/>
</dbReference>
<evidence type="ECO:0000256" key="10">
    <source>
        <dbReference type="RuleBase" id="RU000304"/>
    </source>
</evidence>
<evidence type="ECO:0000256" key="1">
    <source>
        <dbReference type="ARBA" id="ARBA00012513"/>
    </source>
</evidence>
<keyword evidence="3" id="KW-0808">Transferase</keyword>
<evidence type="ECO:0000256" key="8">
    <source>
        <dbReference type="ARBA" id="ARBA00048679"/>
    </source>
</evidence>
<evidence type="ECO:0000256" key="11">
    <source>
        <dbReference type="SAM" id="MobiDB-lite"/>
    </source>
</evidence>
<dbReference type="PROSITE" id="PS50011">
    <property type="entry name" value="PROTEIN_KINASE_DOM"/>
    <property type="match status" value="1"/>
</dbReference>
<dbReference type="Proteomes" id="UP000053664">
    <property type="component" value="Unassembled WGS sequence"/>
</dbReference>
<evidence type="ECO:0000313" key="14">
    <source>
        <dbReference type="Proteomes" id="UP000053664"/>
    </source>
</evidence>
<dbReference type="HOGENOM" id="CLU_000288_109_1_1"/>
<evidence type="ECO:0000256" key="5">
    <source>
        <dbReference type="ARBA" id="ARBA00022777"/>
    </source>
</evidence>
<reference evidence="13 14" key="1">
    <citation type="journal article" date="2013" name="Plant Cell">
        <title>The transition from a phytopathogenic smut ancestor to an anamorphic biocontrol agent deciphered by comparative whole-genome analysis.</title>
        <authorList>
            <person name="Lefebvre F."/>
            <person name="Joly D.L."/>
            <person name="Labbe C."/>
            <person name="Teichmann B."/>
            <person name="Linning R."/>
            <person name="Belzile F."/>
            <person name="Bakkeren G."/>
            <person name="Belanger R.R."/>
        </authorList>
    </citation>
    <scope>NUCLEOTIDE SEQUENCE [LARGE SCALE GENOMIC DNA]</scope>
    <source>
        <strain evidence="13 14">PF-1</strain>
    </source>
</reference>
<dbReference type="eggNOG" id="KOG2345">
    <property type="taxonomic scope" value="Eukaryota"/>
</dbReference>
<evidence type="ECO:0000313" key="13">
    <source>
        <dbReference type="EMBL" id="EPQ27394.1"/>
    </source>
</evidence>
<dbReference type="GO" id="GO:0032889">
    <property type="term" value="P:regulation of vacuole fusion, non-autophagic"/>
    <property type="evidence" value="ECO:0007669"/>
    <property type="project" value="TreeGrafter"/>
</dbReference>
<dbReference type="PROSITE" id="PS00107">
    <property type="entry name" value="PROTEIN_KINASE_ATP"/>
    <property type="match status" value="1"/>
</dbReference>
<keyword evidence="5" id="KW-0418">Kinase</keyword>
<gene>
    <name evidence="13" type="ORF">PFL1_04932</name>
</gene>
<dbReference type="SMART" id="SM00220">
    <property type="entry name" value="S_TKc"/>
    <property type="match status" value="1"/>
</dbReference>
<dbReference type="PROSITE" id="PS00108">
    <property type="entry name" value="PROTEIN_KINASE_ST"/>
    <property type="match status" value="1"/>
</dbReference>
<dbReference type="AlphaFoldDB" id="A0A061H4M0"/>
<organism evidence="13 14">
    <name type="scientific">Pseudozyma flocculosa PF-1</name>
    <dbReference type="NCBI Taxonomy" id="1277687"/>
    <lineage>
        <taxon>Eukaryota</taxon>
        <taxon>Fungi</taxon>
        <taxon>Dikarya</taxon>
        <taxon>Basidiomycota</taxon>
        <taxon>Ustilaginomycotina</taxon>
        <taxon>Ustilaginomycetes</taxon>
        <taxon>Ustilaginales</taxon>
        <taxon>Ustilaginaceae</taxon>
        <taxon>Pseudozyma</taxon>
    </lineage>
</organism>
<dbReference type="InterPro" id="IPR017441">
    <property type="entry name" value="Protein_kinase_ATP_BS"/>
</dbReference>